<keyword evidence="4" id="KW-0378">Hydrolase</keyword>
<dbReference type="PROSITE" id="PS50208">
    <property type="entry name" value="CASPASE_P20"/>
    <property type="match status" value="1"/>
</dbReference>
<evidence type="ECO:0000259" key="9">
    <source>
        <dbReference type="PROSITE" id="PS50208"/>
    </source>
</evidence>
<dbReference type="InterPro" id="IPR033139">
    <property type="entry name" value="Caspase_cys_AS"/>
</dbReference>
<dbReference type="PANTHER" id="PTHR47901">
    <property type="entry name" value="CASPASE RECRUITMENT DOMAIN-CONTAINING PROTEIN 18"/>
    <property type="match status" value="1"/>
</dbReference>
<dbReference type="InterPro" id="IPR002398">
    <property type="entry name" value="Pept_C14"/>
</dbReference>
<protein>
    <recommendedName>
        <fullName evidence="13">Caspase-2</fullName>
    </recommendedName>
</protein>
<evidence type="ECO:0000256" key="7">
    <source>
        <dbReference type="RuleBase" id="RU003971"/>
    </source>
</evidence>
<dbReference type="PROSITE" id="PS01121">
    <property type="entry name" value="CASPASE_HIS"/>
    <property type="match status" value="1"/>
</dbReference>
<dbReference type="SMART" id="SM00114">
    <property type="entry name" value="CARD"/>
    <property type="match status" value="1"/>
</dbReference>
<keyword evidence="5" id="KW-0788">Thiol protease</keyword>
<name>A0ABQ9FR56_TEGGR</name>
<gene>
    <name evidence="11" type="ORF">KUTeg_001364</name>
</gene>
<evidence type="ECO:0000313" key="12">
    <source>
        <dbReference type="Proteomes" id="UP001217089"/>
    </source>
</evidence>
<dbReference type="InterPro" id="IPR016129">
    <property type="entry name" value="Caspase_his_AS"/>
</dbReference>
<feature type="domain" description="Caspase family p20" evidence="9">
    <location>
        <begin position="156"/>
        <end position="292"/>
    </location>
</feature>
<evidence type="ECO:0000256" key="4">
    <source>
        <dbReference type="ARBA" id="ARBA00022801"/>
    </source>
</evidence>
<dbReference type="Pfam" id="PF00619">
    <property type="entry name" value="CARD"/>
    <property type="match status" value="1"/>
</dbReference>
<dbReference type="InterPro" id="IPR002138">
    <property type="entry name" value="Pept_C14_p10"/>
</dbReference>
<dbReference type="EMBL" id="JARBDR010000141">
    <property type="protein sequence ID" value="KAJ8319777.1"/>
    <property type="molecule type" value="Genomic_DNA"/>
</dbReference>
<dbReference type="InterPro" id="IPR015917">
    <property type="entry name" value="Pept_C14A"/>
</dbReference>
<keyword evidence="12" id="KW-1185">Reference proteome</keyword>
<evidence type="ECO:0000256" key="3">
    <source>
        <dbReference type="ARBA" id="ARBA00022703"/>
    </source>
</evidence>
<organism evidence="11 12">
    <name type="scientific">Tegillarca granosa</name>
    <name type="common">Malaysian cockle</name>
    <name type="synonym">Anadara granosa</name>
    <dbReference type="NCBI Taxonomy" id="220873"/>
    <lineage>
        <taxon>Eukaryota</taxon>
        <taxon>Metazoa</taxon>
        <taxon>Spiralia</taxon>
        <taxon>Lophotrochozoa</taxon>
        <taxon>Mollusca</taxon>
        <taxon>Bivalvia</taxon>
        <taxon>Autobranchia</taxon>
        <taxon>Pteriomorphia</taxon>
        <taxon>Arcoida</taxon>
        <taxon>Arcoidea</taxon>
        <taxon>Arcidae</taxon>
        <taxon>Tegillarca</taxon>
    </lineage>
</organism>
<keyword evidence="6" id="KW-0865">Zymogen</keyword>
<dbReference type="Gene3D" id="3.40.50.1460">
    <property type="match status" value="1"/>
</dbReference>
<dbReference type="PROSITE" id="PS01122">
    <property type="entry name" value="CASPASE_CYS"/>
    <property type="match status" value="1"/>
</dbReference>
<dbReference type="Pfam" id="PF00656">
    <property type="entry name" value="Peptidase_C14"/>
    <property type="match status" value="1"/>
</dbReference>
<dbReference type="Gene3D" id="1.10.533.10">
    <property type="entry name" value="Death Domain, Fas"/>
    <property type="match status" value="1"/>
</dbReference>
<sequence>MNDQDRNKLKVNRTFIIKNLENVIDVVDRLLAFDIITEGMKEEIEAEKGKQSQIRKILDILPRRGPEAFKQFLHILSDTSNGFIANQLSPGFAPITGENLTASYGQSSSNDLDLDQLPTNWPNEKAVTEEIKVIYCNSDMRKKWNDQMVYEMRKKIRGKVLVINNKIFYGPLEEDKDEKKRVKLSQRFGTERDEMAVKSLFEQLHFYVEVLKDQKAQDIRDVLQKETEDPLHRGADCFVLVILTHGTNDGVYGVDGNVVSLEEIKTSLDGQHFPEMADKPKLLFIQACRGEDYDFGAVPSTKKDIDDLKSKLEKLELADKNTPDAQLEIKLPTKSHFLVAMASTLDSVSFRNTAYGSWFIQAIVYIFKKYACKEDILSMLSKVNLLVSRGRAYYGDKETLAVSEFQGTLLRQFYFFPGLFDESSSPITHPTS</sequence>
<evidence type="ECO:0000256" key="6">
    <source>
        <dbReference type="ARBA" id="ARBA00023145"/>
    </source>
</evidence>
<dbReference type="CDD" id="cd01671">
    <property type="entry name" value="CARD"/>
    <property type="match status" value="1"/>
</dbReference>
<evidence type="ECO:0000256" key="5">
    <source>
        <dbReference type="ARBA" id="ARBA00022807"/>
    </source>
</evidence>
<dbReference type="SMART" id="SM00115">
    <property type="entry name" value="CASc"/>
    <property type="match status" value="1"/>
</dbReference>
<proteinExistence type="inferred from homology"/>
<feature type="domain" description="CARD" evidence="10">
    <location>
        <begin position="1"/>
        <end position="91"/>
    </location>
</feature>
<reference evidence="11 12" key="1">
    <citation type="submission" date="2022-12" db="EMBL/GenBank/DDBJ databases">
        <title>Chromosome-level genome of Tegillarca granosa.</title>
        <authorList>
            <person name="Kim J."/>
        </authorList>
    </citation>
    <scope>NUCLEOTIDE SEQUENCE [LARGE SCALE GENOMIC DNA]</scope>
    <source>
        <strain evidence="11">Teg-2019</strain>
        <tissue evidence="11">Adductor muscle</tissue>
    </source>
</reference>
<comment type="caution">
    <text evidence="11">The sequence shown here is derived from an EMBL/GenBank/DDBJ whole genome shotgun (WGS) entry which is preliminary data.</text>
</comment>
<comment type="similarity">
    <text evidence="1 7">Belongs to the peptidase C14A family.</text>
</comment>
<dbReference type="PIRSF" id="PIRSF038001">
    <property type="entry name" value="Caspase_ICE"/>
    <property type="match status" value="1"/>
</dbReference>
<dbReference type="PROSITE" id="PS50207">
    <property type="entry name" value="CASPASE_P10"/>
    <property type="match status" value="1"/>
</dbReference>
<keyword evidence="3" id="KW-0053">Apoptosis</keyword>
<dbReference type="CDD" id="cd00032">
    <property type="entry name" value="CASc"/>
    <property type="match status" value="1"/>
</dbReference>
<dbReference type="PRINTS" id="PR00376">
    <property type="entry name" value="IL1BCENZYME"/>
</dbReference>
<dbReference type="SUPFAM" id="SSF47986">
    <property type="entry name" value="DEATH domain"/>
    <property type="match status" value="1"/>
</dbReference>
<dbReference type="InterPro" id="IPR011029">
    <property type="entry name" value="DEATH-like_dom_sf"/>
</dbReference>
<dbReference type="PANTHER" id="PTHR47901:SF8">
    <property type="entry name" value="CASPASE-3"/>
    <property type="match status" value="1"/>
</dbReference>
<keyword evidence="2" id="KW-0645">Protease</keyword>
<dbReference type="InterPro" id="IPR001315">
    <property type="entry name" value="CARD"/>
</dbReference>
<evidence type="ECO:0000256" key="1">
    <source>
        <dbReference type="ARBA" id="ARBA00010134"/>
    </source>
</evidence>
<dbReference type="InterPro" id="IPR001309">
    <property type="entry name" value="Pept_C14_p20"/>
</dbReference>
<accession>A0ABQ9FR56</accession>
<evidence type="ECO:0008006" key="13">
    <source>
        <dbReference type="Google" id="ProtNLM"/>
    </source>
</evidence>
<dbReference type="InterPro" id="IPR011600">
    <property type="entry name" value="Pept_C14_caspase"/>
</dbReference>
<evidence type="ECO:0000259" key="10">
    <source>
        <dbReference type="PROSITE" id="PS50209"/>
    </source>
</evidence>
<dbReference type="Proteomes" id="UP001217089">
    <property type="component" value="Unassembled WGS sequence"/>
</dbReference>
<evidence type="ECO:0000256" key="2">
    <source>
        <dbReference type="ARBA" id="ARBA00022670"/>
    </source>
</evidence>
<feature type="domain" description="Caspase family p10" evidence="8">
    <location>
        <begin position="327"/>
        <end position="417"/>
    </location>
</feature>
<evidence type="ECO:0000313" key="11">
    <source>
        <dbReference type="EMBL" id="KAJ8319777.1"/>
    </source>
</evidence>
<dbReference type="SUPFAM" id="SSF52129">
    <property type="entry name" value="Caspase-like"/>
    <property type="match status" value="1"/>
</dbReference>
<dbReference type="InterPro" id="IPR029030">
    <property type="entry name" value="Caspase-like_dom_sf"/>
</dbReference>
<dbReference type="PROSITE" id="PS50209">
    <property type="entry name" value="CARD"/>
    <property type="match status" value="1"/>
</dbReference>
<evidence type="ECO:0000259" key="8">
    <source>
        <dbReference type="PROSITE" id="PS50207"/>
    </source>
</evidence>